<keyword evidence="8" id="KW-1185">Reference proteome</keyword>
<organism evidence="7 8">
    <name type="scientific">Pseudomonas aestuarii</name>
    <dbReference type="NCBI Taxonomy" id="3018340"/>
    <lineage>
        <taxon>Bacteria</taxon>
        <taxon>Pseudomonadati</taxon>
        <taxon>Pseudomonadota</taxon>
        <taxon>Gammaproteobacteria</taxon>
        <taxon>Pseudomonadales</taxon>
        <taxon>Pseudomonadaceae</taxon>
        <taxon>Pseudomonas</taxon>
    </lineage>
</organism>
<proteinExistence type="predicted"/>
<dbReference type="Proteomes" id="UP001212042">
    <property type="component" value="Unassembled WGS sequence"/>
</dbReference>
<dbReference type="PANTHER" id="PTHR39431:SF1">
    <property type="entry name" value="FRPA_C-RELATED PROTEIN"/>
    <property type="match status" value="1"/>
</dbReference>
<comment type="caution">
    <text evidence="7">The sequence shown here is derived from an EMBL/GenBank/DDBJ whole genome shotgun (WGS) entry which is preliminary data.</text>
</comment>
<evidence type="ECO:0000256" key="2">
    <source>
        <dbReference type="ARBA" id="ARBA00022656"/>
    </source>
</evidence>
<evidence type="ECO:0000313" key="8">
    <source>
        <dbReference type="Proteomes" id="UP001212042"/>
    </source>
</evidence>
<dbReference type="InterPro" id="IPR003995">
    <property type="entry name" value="RTX_toxin_determinant-A"/>
</dbReference>
<dbReference type="Pfam" id="PF00353">
    <property type="entry name" value="HemolysinCabind"/>
    <property type="match status" value="2"/>
</dbReference>
<dbReference type="PRINTS" id="PR01488">
    <property type="entry name" value="RTXTOXINA"/>
</dbReference>
<keyword evidence="5" id="KW-0843">Virulence</keyword>
<evidence type="ECO:0000313" key="7">
    <source>
        <dbReference type="EMBL" id="MDA7088635.1"/>
    </source>
</evidence>
<evidence type="ECO:0000256" key="4">
    <source>
        <dbReference type="ARBA" id="ARBA00022837"/>
    </source>
</evidence>
<dbReference type="EMBL" id="JAQJZJ010000011">
    <property type="protein sequence ID" value="MDA7088635.1"/>
    <property type="molecule type" value="Genomic_DNA"/>
</dbReference>
<dbReference type="PANTHER" id="PTHR39431">
    <property type="entry name" value="FRPA/C-RELATED PROTEIN"/>
    <property type="match status" value="1"/>
</dbReference>
<sequence>MSDVLSTIKDVRDAIENGQSTAGYIESQIDAMTSASGPDAEQQIQESMGLIADAVGGIPGGVLQAMLTATMYAGNSDEAKKYQNTFLRYAIDLANSANNYILPEYKRPDGYPEGYPVPEREPIPYPDGDYYKPEDLLESDLREKMDLGGEYLDKLRDVYDALKGDASLAQICAPNWSEYINSEVDRINNRVNSDFKTALNFVQRRDPLALDLDGDGIETVSANSGITFDFDGDGLKTGTGWVKGDDGLLVLDRNGNGSIDTGAELFGVDTVKANGQLATDGFDALRDLDGNADGVFDAQDAQFANVRVWQDLNQDGVAQAGELKSLAEHNITAINLGSTQTSQNSNGNLISAVGSFVRDDGTEGEVNANQSLAANLDLAANPFYREYTDSVELDDAAKALPDMQGSGAVRDLREAAMLDAGLKSVLSQYSQAQTREQQMALLDQLLVEWASSSGYQTWDQRIGNLGSDTMEVSFAYSWELPATDGIGFGSGSSSGELGMPAEDSGPTAAQLAQKQVLERIKILEIFNGQNFFNFSQNTTSTDADADAISSFTLSSGTTSGTKSLGFGVREVILTEEDILINAGQAGLLNQAYDALVQSVYNGLLLQTRLKPYVDSIGLTLAEEGVSLDFAETFALLEQAHGSDPIGATIDLLEFGAAISGPTGWSDAASAHLSIWMPQLTTEQIDELRLKLGGGNKFTFGDGSNNNFISNLLLGESGNDTINGTSGSDVFLGGVGSDTLSGNDGADLLDGGTGNDYLNGGYGSDTYLLTKGAGYDTIYDYDYNAN</sequence>
<dbReference type="InterPro" id="IPR001343">
    <property type="entry name" value="Hemolysn_Ca-bd"/>
</dbReference>
<keyword evidence="6" id="KW-0472">Membrane</keyword>
<name>A0ABT4XKC6_9PSED</name>
<keyword evidence="4" id="KW-0106">Calcium</keyword>
<dbReference type="Gene3D" id="2.150.10.10">
    <property type="entry name" value="Serralysin-like metalloprotease, C-terminal"/>
    <property type="match status" value="1"/>
</dbReference>
<dbReference type="PROSITE" id="PS00330">
    <property type="entry name" value="HEMOLYSIN_CALCIUM"/>
    <property type="match status" value="2"/>
</dbReference>
<dbReference type="SUPFAM" id="SSF51120">
    <property type="entry name" value="beta-Roll"/>
    <property type="match status" value="1"/>
</dbReference>
<keyword evidence="2" id="KW-0800">Toxin</keyword>
<evidence type="ECO:0000256" key="1">
    <source>
        <dbReference type="ARBA" id="ARBA00004370"/>
    </source>
</evidence>
<accession>A0ABT4XKC6</accession>
<evidence type="ECO:0000256" key="6">
    <source>
        <dbReference type="ARBA" id="ARBA00023136"/>
    </source>
</evidence>
<gene>
    <name evidence="7" type="ORF">PH586_19835</name>
</gene>
<protein>
    <submittedName>
        <fullName evidence="7">Calcium-binding protein</fullName>
    </submittedName>
</protein>
<dbReference type="InterPro" id="IPR018511">
    <property type="entry name" value="Hemolysin-typ_Ca-bd_CS"/>
</dbReference>
<feature type="non-terminal residue" evidence="7">
    <location>
        <position position="785"/>
    </location>
</feature>
<dbReference type="RefSeq" id="WP_271349530.1">
    <property type="nucleotide sequence ID" value="NZ_JAQJZJ010000011.1"/>
</dbReference>
<keyword evidence="3" id="KW-0677">Repeat</keyword>
<dbReference type="PRINTS" id="PR00313">
    <property type="entry name" value="CABNDNGRPT"/>
</dbReference>
<evidence type="ECO:0000256" key="5">
    <source>
        <dbReference type="ARBA" id="ARBA00023026"/>
    </source>
</evidence>
<evidence type="ECO:0000256" key="3">
    <source>
        <dbReference type="ARBA" id="ARBA00022737"/>
    </source>
</evidence>
<dbReference type="InterPro" id="IPR011049">
    <property type="entry name" value="Serralysin-like_metalloprot_C"/>
</dbReference>
<comment type="subcellular location">
    <subcellularLocation>
        <location evidence="1">Membrane</location>
    </subcellularLocation>
</comment>
<reference evidence="7 8" key="1">
    <citation type="submission" date="2023-01" db="EMBL/GenBank/DDBJ databases">
        <title>Pseudomonas SA3-5T sp. nov., isolated from tidal flat sediment.</title>
        <authorList>
            <person name="Kim H.S."/>
            <person name="Kim J.-S."/>
            <person name="Suh M.K."/>
            <person name="Eom M.K."/>
            <person name="Lee J.-S."/>
        </authorList>
    </citation>
    <scope>NUCLEOTIDE SEQUENCE [LARGE SCALE GENOMIC DNA]</scope>
    <source>
        <strain evidence="7 8">SA3-5</strain>
    </source>
</reference>